<organism evidence="3">
    <name type="scientific">Lotharella globosa</name>
    <dbReference type="NCBI Taxonomy" id="91324"/>
    <lineage>
        <taxon>Eukaryota</taxon>
        <taxon>Sar</taxon>
        <taxon>Rhizaria</taxon>
        <taxon>Cercozoa</taxon>
        <taxon>Chlorarachniophyceae</taxon>
        <taxon>Lotharella</taxon>
    </lineage>
</organism>
<sequence length="263" mass="28262">MGALRLPAAAALSLVLACAPAASAAATARPRTRARATSSRGAPCAGTPPRMSLAAGRRAAIVAGLFLASAPKPSRAGIPTMDDYYNTMSGAKVRMTEAEKEALVDRSLQLPAINTGEDLINAWDQLVVQSKLLPTKVKQLDFEGVLDIVSSPLYKGLSAACRSNREATTAPRACREPPLPMPEVCQKELKQLRIRVLDLDSFAFLNRVFYFNLTDKKQLAQLTKDTGALEDVDISEPLEMADDIINIASRISKDLKSALLKKA</sequence>
<protein>
    <submittedName>
        <fullName evidence="3">Uncharacterized protein</fullName>
    </submittedName>
</protein>
<evidence type="ECO:0000256" key="2">
    <source>
        <dbReference type="SAM" id="SignalP"/>
    </source>
</evidence>
<dbReference type="AlphaFoldDB" id="A0A6U3CMK5"/>
<name>A0A6U3CMK5_9EUKA</name>
<reference evidence="3" key="1">
    <citation type="submission" date="2021-01" db="EMBL/GenBank/DDBJ databases">
        <authorList>
            <person name="Corre E."/>
            <person name="Pelletier E."/>
            <person name="Niang G."/>
            <person name="Scheremetjew M."/>
            <person name="Finn R."/>
            <person name="Kale V."/>
            <person name="Holt S."/>
            <person name="Cochrane G."/>
            <person name="Meng A."/>
            <person name="Brown T."/>
            <person name="Cohen L."/>
        </authorList>
    </citation>
    <scope>NUCLEOTIDE SEQUENCE</scope>
    <source>
        <strain evidence="3">CCCM811</strain>
    </source>
</reference>
<evidence type="ECO:0000313" key="3">
    <source>
        <dbReference type="EMBL" id="CAE0668067.1"/>
    </source>
</evidence>
<proteinExistence type="predicted"/>
<dbReference type="EMBL" id="HBIV01027519">
    <property type="protein sequence ID" value="CAE0668067.1"/>
    <property type="molecule type" value="Transcribed_RNA"/>
</dbReference>
<feature type="chain" id="PRO_5030160023" evidence="2">
    <location>
        <begin position="25"/>
        <end position="263"/>
    </location>
</feature>
<feature type="compositionally biased region" description="Low complexity" evidence="1">
    <location>
        <begin position="27"/>
        <end position="43"/>
    </location>
</feature>
<gene>
    <name evidence="3" type="ORF">LGLO00237_LOCUS19690</name>
</gene>
<dbReference type="PROSITE" id="PS51257">
    <property type="entry name" value="PROKAR_LIPOPROTEIN"/>
    <property type="match status" value="1"/>
</dbReference>
<accession>A0A6U3CMK5</accession>
<feature type="region of interest" description="Disordered" evidence="1">
    <location>
        <begin position="27"/>
        <end position="49"/>
    </location>
</feature>
<evidence type="ECO:0000256" key="1">
    <source>
        <dbReference type="SAM" id="MobiDB-lite"/>
    </source>
</evidence>
<keyword evidence="2" id="KW-0732">Signal</keyword>
<feature type="signal peptide" evidence="2">
    <location>
        <begin position="1"/>
        <end position="24"/>
    </location>
</feature>